<evidence type="ECO:0000313" key="2">
    <source>
        <dbReference type="Proteomes" id="UP000252985"/>
    </source>
</evidence>
<reference evidence="1 2" key="1">
    <citation type="submission" date="2018-07" db="EMBL/GenBank/DDBJ databases">
        <title>Genome sequences of Haloplanus sp. CBA1112.</title>
        <authorList>
            <person name="Kim Y.B."/>
            <person name="Roh S.W."/>
        </authorList>
    </citation>
    <scope>NUCLEOTIDE SEQUENCE [LARGE SCALE GENOMIC DNA]</scope>
    <source>
        <strain evidence="1 2">CBA1112</strain>
    </source>
</reference>
<dbReference type="GeneID" id="37287674"/>
<dbReference type="RefSeq" id="WP_114605981.1">
    <property type="nucleotide sequence ID" value="NZ_CP031148.1"/>
</dbReference>
<gene>
    <name evidence="1" type="ORF">DU484_11810</name>
</gene>
<accession>A0A345EE51</accession>
<dbReference type="GO" id="GO:0006508">
    <property type="term" value="P:proteolysis"/>
    <property type="evidence" value="ECO:0007669"/>
    <property type="project" value="UniProtKB-KW"/>
</dbReference>
<organism evidence="1 2">
    <name type="scientific">Haloplanus rubicundus</name>
    <dbReference type="NCBI Taxonomy" id="1547898"/>
    <lineage>
        <taxon>Archaea</taxon>
        <taxon>Methanobacteriati</taxon>
        <taxon>Methanobacteriota</taxon>
        <taxon>Stenosarchaea group</taxon>
        <taxon>Halobacteria</taxon>
        <taxon>Halobacteriales</taxon>
        <taxon>Haloferacaceae</taxon>
        <taxon>Haloplanus</taxon>
    </lineage>
</organism>
<dbReference type="GO" id="GO:0008233">
    <property type="term" value="F:peptidase activity"/>
    <property type="evidence" value="ECO:0007669"/>
    <property type="project" value="UniProtKB-KW"/>
</dbReference>
<evidence type="ECO:0000313" key="1">
    <source>
        <dbReference type="EMBL" id="AXG10473.1"/>
    </source>
</evidence>
<keyword evidence="1" id="KW-0645">Protease</keyword>
<keyword evidence="1" id="KW-0378">Hydrolase</keyword>
<dbReference type="EMBL" id="CP031148">
    <property type="protein sequence ID" value="AXG10473.1"/>
    <property type="molecule type" value="Genomic_DNA"/>
</dbReference>
<dbReference type="InterPro" id="IPR009003">
    <property type="entry name" value="Peptidase_S1_PA"/>
</dbReference>
<dbReference type="SUPFAM" id="SSF50494">
    <property type="entry name" value="Trypsin-like serine proteases"/>
    <property type="match status" value="1"/>
</dbReference>
<proteinExistence type="predicted"/>
<name>A0A345EE51_9EURY</name>
<sequence length="245" mass="27324">MVRDTQLLKYTTLIKYELGSVKYSATGCFVRNSANEDYLITNKHVISHEHGISPEYFRIFVRKTGVNSEREFFDLSLNEGSHRPLTHPECEEADVAAVPLGINLDEYGSVPIHQDEVVPEDTDAVLAGGDAIVIGYPNELKEESTYNPIIRRALVSTPYGQEFNDEPCFLMDARMHVGMSGSPVFTSPAGHYLSPEGEVVVWKDDDSREVVPSLLGIHSGPVDRSSNLGLHRVWYPSVLFDIVNQ</sequence>
<dbReference type="Gene3D" id="2.40.10.10">
    <property type="entry name" value="Trypsin-like serine proteases"/>
    <property type="match status" value="2"/>
</dbReference>
<dbReference type="AlphaFoldDB" id="A0A345EE51"/>
<dbReference type="InterPro" id="IPR043504">
    <property type="entry name" value="Peptidase_S1_PA_chymotrypsin"/>
</dbReference>
<dbReference type="KEGG" id="haq:DU484_11810"/>
<protein>
    <submittedName>
        <fullName evidence="1">Serine protease</fullName>
    </submittedName>
</protein>
<dbReference type="Proteomes" id="UP000252985">
    <property type="component" value="Chromosome"/>
</dbReference>
<dbReference type="Pfam" id="PF13365">
    <property type="entry name" value="Trypsin_2"/>
    <property type="match status" value="1"/>
</dbReference>